<keyword evidence="3" id="KW-1185">Reference proteome</keyword>
<evidence type="ECO:0000313" key="2">
    <source>
        <dbReference type="EMBL" id="GAA1606970.1"/>
    </source>
</evidence>
<organism evidence="2 3">
    <name type="scientific">Kribbella hippodromi</name>
    <dbReference type="NCBI Taxonomy" id="434347"/>
    <lineage>
        <taxon>Bacteria</taxon>
        <taxon>Bacillati</taxon>
        <taxon>Actinomycetota</taxon>
        <taxon>Actinomycetes</taxon>
        <taxon>Propionibacteriales</taxon>
        <taxon>Kribbellaceae</taxon>
        <taxon>Kribbella</taxon>
    </lineage>
</organism>
<evidence type="ECO:0000259" key="1">
    <source>
        <dbReference type="Pfam" id="PF14588"/>
    </source>
</evidence>
<dbReference type="InterPro" id="IPR013813">
    <property type="entry name" value="Endoribo_LPSP/chorism_mut-like"/>
</dbReference>
<dbReference type="PANTHER" id="PTHR43760:SF1">
    <property type="entry name" value="ENDORIBONUCLEASE L-PSP_CHORISMATE MUTASE-LIKE DOMAIN-CONTAINING PROTEIN"/>
    <property type="match status" value="1"/>
</dbReference>
<sequence>MGKLFSGFGIKGIGVEQGFLRVVEEGCPVRGERPVVLPATLDGGLLSVSGQTAVGESGELLMRGRLGAELSVEQGRACAWQCAVNVVAAAQQALGSLESVVSVRMVNIWVACTPDFYEQHLVADAATELFIATFGAEVGRHARAAIGVSALPTGSPVEVAAMFRTR</sequence>
<name>A0ABN2EGK5_9ACTN</name>
<comment type="caution">
    <text evidence="2">The sequence shown here is derived from an EMBL/GenBank/DDBJ whole genome shotgun (WGS) entry which is preliminary data.</text>
</comment>
<dbReference type="InterPro" id="IPR035959">
    <property type="entry name" value="RutC-like_sf"/>
</dbReference>
<gene>
    <name evidence="2" type="ORF">GCM10009804_73700</name>
</gene>
<feature type="domain" description="Endoribonuclease L-PSP/chorismate mutase-like" evidence="1">
    <location>
        <begin position="40"/>
        <end position="153"/>
    </location>
</feature>
<dbReference type="SUPFAM" id="SSF55298">
    <property type="entry name" value="YjgF-like"/>
    <property type="match status" value="1"/>
</dbReference>
<reference evidence="2 3" key="1">
    <citation type="journal article" date="2019" name="Int. J. Syst. Evol. Microbiol.">
        <title>The Global Catalogue of Microorganisms (GCM) 10K type strain sequencing project: providing services to taxonomists for standard genome sequencing and annotation.</title>
        <authorList>
            <consortium name="The Broad Institute Genomics Platform"/>
            <consortium name="The Broad Institute Genome Sequencing Center for Infectious Disease"/>
            <person name="Wu L."/>
            <person name="Ma J."/>
        </authorList>
    </citation>
    <scope>NUCLEOTIDE SEQUENCE [LARGE SCALE GENOMIC DNA]</scope>
    <source>
        <strain evidence="2 3">JCM 15572</strain>
    </source>
</reference>
<dbReference type="Pfam" id="PF14588">
    <property type="entry name" value="YjgF_endoribonc"/>
    <property type="match status" value="1"/>
</dbReference>
<protein>
    <recommendedName>
        <fullName evidence="1">Endoribonuclease L-PSP/chorismate mutase-like domain-containing protein</fullName>
    </recommendedName>
</protein>
<evidence type="ECO:0000313" key="3">
    <source>
        <dbReference type="Proteomes" id="UP001501705"/>
    </source>
</evidence>
<dbReference type="Proteomes" id="UP001501705">
    <property type="component" value="Unassembled WGS sequence"/>
</dbReference>
<dbReference type="Gene3D" id="3.30.1330.40">
    <property type="entry name" value="RutC-like"/>
    <property type="match status" value="1"/>
</dbReference>
<dbReference type="RefSeq" id="WP_425553495.1">
    <property type="nucleotide sequence ID" value="NZ_BAAAPH010000040.1"/>
</dbReference>
<proteinExistence type="predicted"/>
<dbReference type="PANTHER" id="PTHR43760">
    <property type="entry name" value="ENDORIBONUCLEASE-RELATED"/>
    <property type="match status" value="1"/>
</dbReference>
<dbReference type="EMBL" id="BAAAPH010000040">
    <property type="protein sequence ID" value="GAA1606970.1"/>
    <property type="molecule type" value="Genomic_DNA"/>
</dbReference>
<dbReference type="CDD" id="cd02199">
    <property type="entry name" value="YjgF_YER057c_UK114_like_1"/>
    <property type="match status" value="1"/>
</dbReference>
<accession>A0ABN2EGK5</accession>